<sequence>MLIFCIGSVQPAIEIQRVRFEGTLDFDENSTLIQTFWDPDSPRYTGEPSDELDARWKSLYRGKSVRRVRKPPPKDSHVNSGNSRRYRPPRRGSADNTGKDL</sequence>
<protein>
    <submittedName>
        <fullName evidence="2">Unnamed protein product</fullName>
    </submittedName>
</protein>
<comment type="caution">
    <text evidence="2">The sequence shown here is derived from an EMBL/GenBank/DDBJ whole genome shotgun (WGS) entry which is preliminary data.</text>
</comment>
<dbReference type="EMBL" id="BSYB01000006">
    <property type="protein sequence ID" value="GMG43100.1"/>
    <property type="molecule type" value="Genomic_DNA"/>
</dbReference>
<dbReference type="Proteomes" id="UP001165189">
    <property type="component" value="Unassembled WGS sequence"/>
</dbReference>
<reference evidence="2" key="1">
    <citation type="submission" date="2023-04" db="EMBL/GenBank/DDBJ databases">
        <title>Aspergillus oryzae var. brunneus NBRC 4377.</title>
        <authorList>
            <person name="Ichikawa N."/>
            <person name="Sato H."/>
            <person name="Tonouchi N."/>
        </authorList>
    </citation>
    <scope>NUCLEOTIDE SEQUENCE</scope>
    <source>
        <strain evidence="2">NBRC 4377</strain>
    </source>
</reference>
<evidence type="ECO:0000313" key="2">
    <source>
        <dbReference type="EMBL" id="GMG43100.1"/>
    </source>
</evidence>
<accession>A0ABQ6KMY5</accession>
<name>A0ABQ6KMY5_ASPOZ</name>
<gene>
    <name evidence="2" type="ORF">Aory05_000218400</name>
</gene>
<organism evidence="2 3">
    <name type="scientific">Aspergillus oryzae var. brunneus</name>
    <dbReference type="NCBI Taxonomy" id="332754"/>
    <lineage>
        <taxon>Eukaryota</taxon>
        <taxon>Fungi</taxon>
        <taxon>Dikarya</taxon>
        <taxon>Ascomycota</taxon>
        <taxon>Pezizomycotina</taxon>
        <taxon>Eurotiomycetes</taxon>
        <taxon>Eurotiomycetidae</taxon>
        <taxon>Eurotiales</taxon>
        <taxon>Aspergillaceae</taxon>
        <taxon>Aspergillus</taxon>
        <taxon>Aspergillus subgen. Circumdati</taxon>
    </lineage>
</organism>
<evidence type="ECO:0000313" key="3">
    <source>
        <dbReference type="Proteomes" id="UP001165189"/>
    </source>
</evidence>
<proteinExistence type="predicted"/>
<keyword evidence="3" id="KW-1185">Reference proteome</keyword>
<evidence type="ECO:0000256" key="1">
    <source>
        <dbReference type="SAM" id="MobiDB-lite"/>
    </source>
</evidence>
<feature type="region of interest" description="Disordered" evidence="1">
    <location>
        <begin position="63"/>
        <end position="101"/>
    </location>
</feature>